<dbReference type="AlphaFoldDB" id="A0A644Y975"/>
<gene>
    <name evidence="1" type="ORF">SDC9_69112</name>
</gene>
<sequence>MEYGSEFESSANDSFLSEAKQLLPQGIYTRSGRDALFLIAEDLHNYNINTIYMPALCCPSMIDPFIHSGFKINYYAIGDGFQGTLKNSLIKEEACILVNSYFGKMSLAFHEVESLKLKNPHCKFLLDFTHSFLKYYKEINTLQIFDYCIASIRKWLYLPSGGGIFTENPIKVLNSKNYNFANLRKQALQSKDEYLQNLDGKLKDEYRRLLSQAEMELQAIDSPTAISLIDPASSEILERINKDLIAKVRIENAIELYDSLSTIQNHIRMILTKAEISSNPPLYFPVISNYRNDLQKKMAEDYSIYCPVIWPIPEKAYGVSKRADMISQSMLAIPCDQRYSIQDMRFISHCVKKALSCKN</sequence>
<organism evidence="1">
    <name type="scientific">bioreactor metagenome</name>
    <dbReference type="NCBI Taxonomy" id="1076179"/>
    <lineage>
        <taxon>unclassified sequences</taxon>
        <taxon>metagenomes</taxon>
        <taxon>ecological metagenomes</taxon>
    </lineage>
</organism>
<dbReference type="Gene3D" id="3.40.640.10">
    <property type="entry name" value="Type I PLP-dependent aspartate aminotransferase-like (Major domain)"/>
    <property type="match status" value="1"/>
</dbReference>
<dbReference type="InterPro" id="IPR015421">
    <property type="entry name" value="PyrdxlP-dep_Trfase_major"/>
</dbReference>
<protein>
    <recommendedName>
        <fullName evidence="2">DegT/DnrJ/EryC1/StrS aminotransferase family protein</fullName>
    </recommendedName>
</protein>
<dbReference type="EMBL" id="VSSQ01003855">
    <property type="protein sequence ID" value="MPM22654.1"/>
    <property type="molecule type" value="Genomic_DNA"/>
</dbReference>
<dbReference type="SUPFAM" id="SSF53383">
    <property type="entry name" value="PLP-dependent transferases"/>
    <property type="match status" value="1"/>
</dbReference>
<comment type="caution">
    <text evidence="1">The sequence shown here is derived from an EMBL/GenBank/DDBJ whole genome shotgun (WGS) entry which is preliminary data.</text>
</comment>
<reference evidence="1" key="1">
    <citation type="submission" date="2019-08" db="EMBL/GenBank/DDBJ databases">
        <authorList>
            <person name="Kucharzyk K."/>
            <person name="Murdoch R.W."/>
            <person name="Higgins S."/>
            <person name="Loffler F."/>
        </authorList>
    </citation>
    <scope>NUCLEOTIDE SEQUENCE</scope>
</reference>
<evidence type="ECO:0008006" key="2">
    <source>
        <dbReference type="Google" id="ProtNLM"/>
    </source>
</evidence>
<evidence type="ECO:0000313" key="1">
    <source>
        <dbReference type="EMBL" id="MPM22654.1"/>
    </source>
</evidence>
<proteinExistence type="predicted"/>
<name>A0A644Y975_9ZZZZ</name>
<accession>A0A644Y975</accession>
<dbReference type="InterPro" id="IPR015424">
    <property type="entry name" value="PyrdxlP-dep_Trfase"/>
</dbReference>